<comment type="similarity">
    <text evidence="5">Belongs to the SAT4 family.</text>
</comment>
<feature type="transmembrane region" description="Helical" evidence="7">
    <location>
        <begin position="246"/>
        <end position="268"/>
    </location>
</feature>
<evidence type="ECO:0000256" key="3">
    <source>
        <dbReference type="ARBA" id="ARBA00022989"/>
    </source>
</evidence>
<feature type="transmembrane region" description="Helical" evidence="7">
    <location>
        <begin position="121"/>
        <end position="146"/>
    </location>
</feature>
<feature type="transmembrane region" description="Helical" evidence="7">
    <location>
        <begin position="280"/>
        <end position="298"/>
    </location>
</feature>
<keyword evidence="10" id="KW-1185">Reference proteome</keyword>
<feature type="region of interest" description="Disordered" evidence="6">
    <location>
        <begin position="375"/>
        <end position="433"/>
    </location>
</feature>
<dbReference type="RefSeq" id="XP_037153009.1">
    <property type="nucleotide sequence ID" value="XM_037301375.1"/>
</dbReference>
<name>A0A8H6CI61_9LECA</name>
<organism evidence="9 10">
    <name type="scientific">Letharia lupina</name>
    <dbReference type="NCBI Taxonomy" id="560253"/>
    <lineage>
        <taxon>Eukaryota</taxon>
        <taxon>Fungi</taxon>
        <taxon>Dikarya</taxon>
        <taxon>Ascomycota</taxon>
        <taxon>Pezizomycotina</taxon>
        <taxon>Lecanoromycetes</taxon>
        <taxon>OSLEUM clade</taxon>
        <taxon>Lecanoromycetidae</taxon>
        <taxon>Lecanorales</taxon>
        <taxon>Lecanorineae</taxon>
        <taxon>Parmeliaceae</taxon>
        <taxon>Letharia</taxon>
    </lineage>
</organism>
<proteinExistence type="inferred from homology"/>
<feature type="transmembrane region" description="Helical" evidence="7">
    <location>
        <begin position="166"/>
        <end position="187"/>
    </location>
</feature>
<dbReference type="Pfam" id="PF20684">
    <property type="entry name" value="Fung_rhodopsin"/>
    <property type="match status" value="1"/>
</dbReference>
<dbReference type="GO" id="GO:0016020">
    <property type="term" value="C:membrane"/>
    <property type="evidence" value="ECO:0007669"/>
    <property type="project" value="UniProtKB-SubCell"/>
</dbReference>
<keyword evidence="3 7" id="KW-1133">Transmembrane helix</keyword>
<keyword evidence="4 7" id="KW-0472">Membrane</keyword>
<evidence type="ECO:0000256" key="5">
    <source>
        <dbReference type="ARBA" id="ARBA00038359"/>
    </source>
</evidence>
<keyword evidence="2 7" id="KW-0812">Transmembrane</keyword>
<feature type="transmembrane region" description="Helical" evidence="7">
    <location>
        <begin position="199"/>
        <end position="226"/>
    </location>
</feature>
<evidence type="ECO:0000256" key="6">
    <source>
        <dbReference type="SAM" id="MobiDB-lite"/>
    </source>
</evidence>
<evidence type="ECO:0000313" key="10">
    <source>
        <dbReference type="Proteomes" id="UP000593566"/>
    </source>
</evidence>
<dbReference type="PANTHER" id="PTHR33048">
    <property type="entry name" value="PTH11-LIKE INTEGRAL MEMBRANE PROTEIN (AFU_ORTHOLOGUE AFUA_5G11245)"/>
    <property type="match status" value="1"/>
</dbReference>
<dbReference type="InterPro" id="IPR052337">
    <property type="entry name" value="SAT4-like"/>
</dbReference>
<reference evidence="9 10" key="1">
    <citation type="journal article" date="2020" name="Genomics">
        <title>Complete, high-quality genomes from long-read metagenomic sequencing of two wolf lichen thalli reveals enigmatic genome architecture.</title>
        <authorList>
            <person name="McKenzie S.K."/>
            <person name="Walston R.F."/>
            <person name="Allen J.L."/>
        </authorList>
    </citation>
    <scope>NUCLEOTIDE SEQUENCE [LARGE SCALE GENOMIC DNA]</scope>
    <source>
        <strain evidence="9">WasteWater1</strain>
    </source>
</reference>
<comment type="subcellular location">
    <subcellularLocation>
        <location evidence="1">Membrane</location>
        <topology evidence="1">Multi-pass membrane protein</topology>
    </subcellularLocation>
</comment>
<evidence type="ECO:0000256" key="2">
    <source>
        <dbReference type="ARBA" id="ARBA00022692"/>
    </source>
</evidence>
<evidence type="ECO:0000313" key="9">
    <source>
        <dbReference type="EMBL" id="KAF6223949.1"/>
    </source>
</evidence>
<dbReference type="AlphaFoldDB" id="A0A8H6CI61"/>
<feature type="transmembrane region" description="Helical" evidence="7">
    <location>
        <begin position="88"/>
        <end position="109"/>
    </location>
</feature>
<protein>
    <recommendedName>
        <fullName evidence="8">Rhodopsin domain-containing protein</fullName>
    </recommendedName>
</protein>
<comment type="caution">
    <text evidence="9">The sequence shown here is derived from an EMBL/GenBank/DDBJ whole genome shotgun (WGS) entry which is preliminary data.</text>
</comment>
<feature type="compositionally biased region" description="Basic and acidic residues" evidence="6">
    <location>
        <begin position="414"/>
        <end position="433"/>
    </location>
</feature>
<dbReference type="Proteomes" id="UP000593566">
    <property type="component" value="Unassembled WGS sequence"/>
</dbReference>
<gene>
    <name evidence="9" type="ORF">HO133_010523</name>
</gene>
<feature type="domain" description="Rhodopsin" evidence="8">
    <location>
        <begin position="105"/>
        <end position="342"/>
    </location>
</feature>
<sequence length="433" mass="47496">MASPPPELIKLAAQYVLTWPSCIQPDAIKGMIASGCPSDPKCFCEDKIFRLELLAGITTNCTAADMLTTQSLAKKLCPVLDESREATVIAVMVVITLLALVLVALRIVSRKIGHVKFWWDDYLIFFVMLVTLGETANILSGVVNGIGKHIVTLGASHMTGFLKNFWITQVLFAFSMTGLKMSILLFYRRLFTGRPMAFTLILAGCFNLAWFVAQFVSVMVSCRPLAYFWDKAIPHGKCIDENLASYLITGVSLLMDVIIFLIPIPPLWGLKKSLAQRLSLIGLFLAGALVCVAGAVRIPFLVEMDLTDITWSIVPAGLWIQVEVKVGIVCACLPTLPPLFRRVRQYLLLLSSGSGNSERSPSSGDKNGGSVVVAVDDARTGDASPNREGRGRKQQGWYSQMLNSLSNKSAEGQTESREEIVEVHERKFSDDSV</sequence>
<dbReference type="PANTHER" id="PTHR33048:SF47">
    <property type="entry name" value="INTEGRAL MEMBRANE PROTEIN-RELATED"/>
    <property type="match status" value="1"/>
</dbReference>
<evidence type="ECO:0000256" key="1">
    <source>
        <dbReference type="ARBA" id="ARBA00004141"/>
    </source>
</evidence>
<evidence type="ECO:0000256" key="7">
    <source>
        <dbReference type="SAM" id="Phobius"/>
    </source>
</evidence>
<evidence type="ECO:0000259" key="8">
    <source>
        <dbReference type="Pfam" id="PF20684"/>
    </source>
</evidence>
<evidence type="ECO:0000256" key="4">
    <source>
        <dbReference type="ARBA" id="ARBA00023136"/>
    </source>
</evidence>
<accession>A0A8H6CI61</accession>
<feature type="compositionally biased region" description="Basic and acidic residues" evidence="6">
    <location>
        <begin position="376"/>
        <end position="391"/>
    </location>
</feature>
<feature type="compositionally biased region" description="Polar residues" evidence="6">
    <location>
        <begin position="396"/>
        <end position="413"/>
    </location>
</feature>
<dbReference type="InterPro" id="IPR049326">
    <property type="entry name" value="Rhodopsin_dom_fungi"/>
</dbReference>
<dbReference type="EMBL" id="JACCJB010000009">
    <property type="protein sequence ID" value="KAF6223949.1"/>
    <property type="molecule type" value="Genomic_DNA"/>
</dbReference>
<dbReference type="GeneID" id="59338913"/>